<proteinExistence type="predicted"/>
<dbReference type="AlphaFoldDB" id="A0A1I1E085"/>
<protein>
    <recommendedName>
        <fullName evidence="3">Cysteine-rich CWC</fullName>
    </recommendedName>
</protein>
<dbReference type="InterPro" id="IPR040807">
    <property type="entry name" value="DUF5522"/>
</dbReference>
<dbReference type="Proteomes" id="UP000198862">
    <property type="component" value="Unassembled WGS sequence"/>
</dbReference>
<organism evidence="1 2">
    <name type="scientific">Pseudoalteromonas denitrificans DSM 6059</name>
    <dbReference type="NCBI Taxonomy" id="1123010"/>
    <lineage>
        <taxon>Bacteria</taxon>
        <taxon>Pseudomonadati</taxon>
        <taxon>Pseudomonadota</taxon>
        <taxon>Gammaproteobacteria</taxon>
        <taxon>Alteromonadales</taxon>
        <taxon>Pseudoalteromonadaceae</taxon>
        <taxon>Pseudoalteromonas</taxon>
    </lineage>
</organism>
<name>A0A1I1E085_9GAMM</name>
<keyword evidence="2" id="KW-1185">Reference proteome</keyword>
<dbReference type="Pfam" id="PF14375">
    <property type="entry name" value="Cys_rich_CWC"/>
    <property type="match status" value="1"/>
</dbReference>
<evidence type="ECO:0000313" key="2">
    <source>
        <dbReference type="Proteomes" id="UP000198862"/>
    </source>
</evidence>
<reference evidence="1 2" key="1">
    <citation type="submission" date="2016-10" db="EMBL/GenBank/DDBJ databases">
        <authorList>
            <person name="de Groot N.N."/>
        </authorList>
    </citation>
    <scope>NUCLEOTIDE SEQUENCE [LARGE SCALE GENOMIC DNA]</scope>
    <source>
        <strain evidence="1 2">DSM 6059</strain>
    </source>
</reference>
<accession>A0A1I1E085</accession>
<dbReference type="EMBL" id="FOLO01000001">
    <property type="protein sequence ID" value="SFB78360.1"/>
    <property type="molecule type" value="Genomic_DNA"/>
</dbReference>
<dbReference type="Pfam" id="PF17653">
    <property type="entry name" value="DUF5522"/>
    <property type="match status" value="1"/>
</dbReference>
<dbReference type="STRING" id="1123010.SAMN02745724_00059"/>
<evidence type="ECO:0000313" key="1">
    <source>
        <dbReference type="EMBL" id="SFB78360.1"/>
    </source>
</evidence>
<dbReference type="InterPro" id="IPR032720">
    <property type="entry name" value="Cys_rich_CWC"/>
</dbReference>
<gene>
    <name evidence="1" type="ORF">SAMN02745724_00059</name>
</gene>
<evidence type="ECO:0008006" key="3">
    <source>
        <dbReference type="Google" id="ProtNLM"/>
    </source>
</evidence>
<sequence>MLYQIRINYLMLNITMEQNCALCHATLSCQSEITTSKCWCFELPNIMPINSKQSDNPCLCKNCLAKKINKQITSLYLIKNLAQMIEIAKPYREKKDLVEHIDYSIENGLYVFSAWYHLKRGKCCSNGCRHCPYNKRE</sequence>
<dbReference type="PROSITE" id="PS51257">
    <property type="entry name" value="PROKAR_LIPOPROTEIN"/>
    <property type="match status" value="1"/>
</dbReference>